<dbReference type="EMBL" id="CALNXI010000828">
    <property type="protein sequence ID" value="CAH3141927.1"/>
    <property type="molecule type" value="Genomic_DNA"/>
</dbReference>
<keyword evidence="2" id="KW-0245">EGF-like domain</keyword>
<keyword evidence="3" id="KW-0732">Signal</keyword>
<dbReference type="PROSITE" id="PS50026">
    <property type="entry name" value="EGF_3"/>
    <property type="match status" value="1"/>
</dbReference>
<dbReference type="PANTHER" id="PTHR24046:SF7">
    <property type="entry name" value="CUB DOMAIN-CONTAINING PROTEIN"/>
    <property type="match status" value="1"/>
</dbReference>
<dbReference type="SUPFAM" id="SSF49854">
    <property type="entry name" value="Spermadhesin, CUB domain"/>
    <property type="match status" value="1"/>
</dbReference>
<dbReference type="SMART" id="SM00179">
    <property type="entry name" value="EGF_CA"/>
    <property type="match status" value="2"/>
</dbReference>
<dbReference type="SMART" id="SM00181">
    <property type="entry name" value="EGF"/>
    <property type="match status" value="2"/>
</dbReference>
<feature type="domain" description="EGF-like" evidence="5">
    <location>
        <begin position="247"/>
        <end position="289"/>
    </location>
</feature>
<dbReference type="InterPro" id="IPR035914">
    <property type="entry name" value="Sperma_CUB_dom_sf"/>
</dbReference>
<dbReference type="Pfam" id="PF07699">
    <property type="entry name" value="Ephrin_rec_like"/>
    <property type="match status" value="1"/>
</dbReference>
<evidence type="ECO:0000259" key="5">
    <source>
        <dbReference type="PROSITE" id="PS50026"/>
    </source>
</evidence>
<evidence type="ECO:0000256" key="3">
    <source>
        <dbReference type="SAM" id="SignalP"/>
    </source>
</evidence>
<dbReference type="InterPro" id="IPR001881">
    <property type="entry name" value="EGF-like_Ca-bd_dom"/>
</dbReference>
<dbReference type="PROSITE" id="PS01180">
    <property type="entry name" value="CUB"/>
    <property type="match status" value="1"/>
</dbReference>
<dbReference type="SMART" id="SM01411">
    <property type="entry name" value="Ephrin_rec_like"/>
    <property type="match status" value="1"/>
</dbReference>
<comment type="caution">
    <text evidence="2">Lacks conserved residue(s) required for the propagation of feature annotation.</text>
</comment>
<dbReference type="SMART" id="SM00042">
    <property type="entry name" value="CUB"/>
    <property type="match status" value="1"/>
</dbReference>
<protein>
    <submittedName>
        <fullName evidence="6">Uncharacterized protein</fullName>
    </submittedName>
</protein>
<proteinExistence type="predicted"/>
<evidence type="ECO:0000313" key="6">
    <source>
        <dbReference type="EMBL" id="CAH3141927.1"/>
    </source>
</evidence>
<name>A0ABN8PEX2_9CNID</name>
<gene>
    <name evidence="6" type="ORF">PEVE_00042343</name>
</gene>
<dbReference type="PROSITE" id="PS01186">
    <property type="entry name" value="EGF_2"/>
    <property type="match status" value="1"/>
</dbReference>
<dbReference type="SUPFAM" id="SSF57196">
    <property type="entry name" value="EGF/Laminin"/>
    <property type="match status" value="2"/>
</dbReference>
<dbReference type="Gene3D" id="2.60.120.290">
    <property type="entry name" value="Spermadhesin, CUB domain"/>
    <property type="match status" value="1"/>
</dbReference>
<sequence length="740" mass="84624">MKFMDFHSLTVIVLLLWHIKVLQCASKFEVELDLDKGLVVIPPVQGSKSQVHLIHGPTTSSKPGMCDGQALVRLDFSGPYKKAKIELMYGREPRLWTATISDSERSYGFGSNYDFSSNCASVQLYNRQFRIYSNRLPGYMFKTIDGDSLMTVLDDVVDKGVNMTIDISDETANWKTHSGNRTKFFYDVKPPFRNNKYLFTLSGQAPVYGPPTDSYVYAGFNRVPYGTFHNGSGLCRVKITFKRDLRKDSSCATGEHDCDKEHAICIPTKRSYKCSCKLGFHGVDGRKCKEYNPCSIAKGGCEHFCQNNGGRVSCSCQEGFKLHPNMRNCRRVEQVSIISKRVRVRLEQVLPCKRKELKGEILAKLQKKFLSQEVCNIPCKILNLQLRCKQQKGQTGKVEKVSVSFDIELNENAIATSKFCNNSCVKCQMEERLKKMIYDLRIHADNNKLNVSVDDQIFTVLRKSVRVQRETNHCSKEKSRPRRRPVSRCRRGEYFDVFLNQCMNCSRGTYQPNKSENFCFRCPGNTTTLFRGATDISQCIETKCGGNLTSLTGAITSPNHPDPYPKGIECVWHIRCPKNRRLLMLIPNISIPLTTDCSDHLVMRENASPFSKTTYYKCETYMNPVTFISRSKDLYVKFSSKSSNEMADGFKMFYVTFEEKYRELVASIVENGTLYGNSSLQRILKDENLVTQILATMAEPRSFFSNKRQSLTFKKNFPEFYAFAEEKVNKFLYIGPPTRR</sequence>
<accession>A0ABN8PEX2</accession>
<keyword evidence="1" id="KW-1015">Disulfide bond</keyword>
<organism evidence="6 7">
    <name type="scientific">Porites evermanni</name>
    <dbReference type="NCBI Taxonomy" id="104178"/>
    <lineage>
        <taxon>Eukaryota</taxon>
        <taxon>Metazoa</taxon>
        <taxon>Cnidaria</taxon>
        <taxon>Anthozoa</taxon>
        <taxon>Hexacorallia</taxon>
        <taxon>Scleractinia</taxon>
        <taxon>Fungiina</taxon>
        <taxon>Poritidae</taxon>
        <taxon>Porites</taxon>
    </lineage>
</organism>
<evidence type="ECO:0000256" key="1">
    <source>
        <dbReference type="ARBA" id="ARBA00023157"/>
    </source>
</evidence>
<feature type="chain" id="PRO_5046137695" evidence="3">
    <location>
        <begin position="25"/>
        <end position="740"/>
    </location>
</feature>
<keyword evidence="7" id="KW-1185">Reference proteome</keyword>
<dbReference type="InterPro" id="IPR011641">
    <property type="entry name" value="Tyr-kin_ephrin_A/B_rcpt-like"/>
</dbReference>
<dbReference type="InterPro" id="IPR000859">
    <property type="entry name" value="CUB_dom"/>
</dbReference>
<evidence type="ECO:0000259" key="4">
    <source>
        <dbReference type="PROSITE" id="PS01180"/>
    </source>
</evidence>
<dbReference type="Pfam" id="PF14670">
    <property type="entry name" value="FXa_inhibition"/>
    <property type="match status" value="1"/>
</dbReference>
<evidence type="ECO:0000256" key="2">
    <source>
        <dbReference type="PROSITE-ProRule" id="PRU00076"/>
    </source>
</evidence>
<dbReference type="Proteomes" id="UP001159427">
    <property type="component" value="Unassembled WGS sequence"/>
</dbReference>
<evidence type="ECO:0000313" key="7">
    <source>
        <dbReference type="Proteomes" id="UP001159427"/>
    </source>
</evidence>
<dbReference type="Pfam" id="PF00431">
    <property type="entry name" value="CUB"/>
    <property type="match status" value="1"/>
</dbReference>
<dbReference type="InterPro" id="IPR052071">
    <property type="entry name" value="SCUB_EGF-like_domain"/>
</dbReference>
<feature type="signal peptide" evidence="3">
    <location>
        <begin position="1"/>
        <end position="24"/>
    </location>
</feature>
<feature type="domain" description="CUB" evidence="4">
    <location>
        <begin position="544"/>
        <end position="657"/>
    </location>
</feature>
<dbReference type="InterPro" id="IPR000742">
    <property type="entry name" value="EGF"/>
</dbReference>
<dbReference type="Gene3D" id="2.10.50.10">
    <property type="entry name" value="Tumor Necrosis Factor Receptor, subunit A, domain 2"/>
    <property type="match status" value="1"/>
</dbReference>
<dbReference type="CDD" id="cd00041">
    <property type="entry name" value="CUB"/>
    <property type="match status" value="1"/>
</dbReference>
<reference evidence="6 7" key="1">
    <citation type="submission" date="2022-05" db="EMBL/GenBank/DDBJ databases">
        <authorList>
            <consortium name="Genoscope - CEA"/>
            <person name="William W."/>
        </authorList>
    </citation>
    <scope>NUCLEOTIDE SEQUENCE [LARGE SCALE GENOMIC DNA]</scope>
</reference>
<comment type="caution">
    <text evidence="6">The sequence shown here is derived from an EMBL/GenBank/DDBJ whole genome shotgun (WGS) entry which is preliminary data.</text>
</comment>
<dbReference type="Gene3D" id="2.10.25.10">
    <property type="entry name" value="Laminin"/>
    <property type="match status" value="2"/>
</dbReference>
<dbReference type="PANTHER" id="PTHR24046">
    <property type="entry name" value="SIGNAL PEPTIDE, CUB AND EGF-LIKE DOMAIN-CONTAINING"/>
    <property type="match status" value="1"/>
</dbReference>